<evidence type="ECO:0000256" key="7">
    <source>
        <dbReference type="ARBA" id="ARBA00023242"/>
    </source>
</evidence>
<feature type="coiled-coil region" evidence="9">
    <location>
        <begin position="231"/>
        <end position="263"/>
    </location>
</feature>
<name>A0A1B6MVB7_9HEMI</name>
<dbReference type="PANTHER" id="PTHR17616:SF8">
    <property type="entry name" value="TRANSCRIPTIONAL COACTIVATOR YORKIE"/>
    <property type="match status" value="1"/>
</dbReference>
<dbReference type="PROSITE" id="PS01159">
    <property type="entry name" value="WW_DOMAIN_1"/>
    <property type="match status" value="1"/>
</dbReference>
<feature type="region of interest" description="Disordered" evidence="10">
    <location>
        <begin position="191"/>
        <end position="214"/>
    </location>
</feature>
<dbReference type="AlphaFoldDB" id="A0A1B6MVB7"/>
<sequence length="381" mass="41954">MALNPDVEQLKGNLVVRIDQDSDSELQALFDSVLKPDSRRPLQVPFRMRKLPNSFFNPPSTGSKSPSVSSISHSRENSADSAFGTNTTTTTTATGLQVNHPRAHSSPASLQQTYASAHQQQQQHIKQRSCDMSVLEQDLGPLPAGWEQARTLEGQVYFLNHITRTTTWEDPRKTIAAQVANQQQRSAELLNTPHPATSPQPQATHLQRPPTSGALLPAALSSWLPQVQSSASQQKLRLQSLQLERERLKLRQQEIMRQELMMRQSTTDSGMDPFLSGLTDHARQESADSGLGMSNNYSLPHTPEDFLSTMDDNMDGVSEGGTPGPADITLDSHEMTSLTDNIDSTDDLVPSLQLGEEFSSDILDDVQALINPKVDNGLTWL</sequence>
<evidence type="ECO:0000256" key="3">
    <source>
        <dbReference type="ARBA" id="ARBA00022490"/>
    </source>
</evidence>
<organism evidence="12">
    <name type="scientific">Graphocephala atropunctata</name>
    <dbReference type="NCBI Taxonomy" id="36148"/>
    <lineage>
        <taxon>Eukaryota</taxon>
        <taxon>Metazoa</taxon>
        <taxon>Ecdysozoa</taxon>
        <taxon>Arthropoda</taxon>
        <taxon>Hexapoda</taxon>
        <taxon>Insecta</taxon>
        <taxon>Pterygota</taxon>
        <taxon>Neoptera</taxon>
        <taxon>Paraneoptera</taxon>
        <taxon>Hemiptera</taxon>
        <taxon>Auchenorrhyncha</taxon>
        <taxon>Membracoidea</taxon>
        <taxon>Cicadellidae</taxon>
        <taxon>Cicadellinae</taxon>
        <taxon>Cicadellini</taxon>
        <taxon>Graphocephala</taxon>
    </lineage>
</organism>
<dbReference type="InterPro" id="IPR001202">
    <property type="entry name" value="WW_dom"/>
</dbReference>
<evidence type="ECO:0000256" key="5">
    <source>
        <dbReference type="ARBA" id="ARBA00023159"/>
    </source>
</evidence>
<evidence type="ECO:0000256" key="6">
    <source>
        <dbReference type="ARBA" id="ARBA00023163"/>
    </source>
</evidence>
<dbReference type="FunFam" id="2.20.70.10:FF:000012">
    <property type="entry name" value="transcriptional coactivator YAP1 isoform X2"/>
    <property type="match status" value="1"/>
</dbReference>
<dbReference type="CDD" id="cd00201">
    <property type="entry name" value="WW"/>
    <property type="match status" value="1"/>
</dbReference>
<feature type="compositionally biased region" description="Low complexity" evidence="10">
    <location>
        <begin position="58"/>
        <end position="72"/>
    </location>
</feature>
<dbReference type="PROSITE" id="PS50020">
    <property type="entry name" value="WW_DOMAIN_2"/>
    <property type="match status" value="1"/>
</dbReference>
<proteinExistence type="inferred from homology"/>
<feature type="compositionally biased region" description="Low complexity" evidence="10">
    <location>
        <begin position="111"/>
        <end position="124"/>
    </location>
</feature>
<dbReference type="SUPFAM" id="SSF51045">
    <property type="entry name" value="WW domain"/>
    <property type="match status" value="1"/>
</dbReference>
<dbReference type="Pfam" id="PF00397">
    <property type="entry name" value="WW"/>
    <property type="match status" value="1"/>
</dbReference>
<comment type="subcellular location">
    <subcellularLocation>
        <location evidence="2">Cytoplasm</location>
    </subcellularLocation>
    <subcellularLocation>
        <location evidence="1">Nucleus</location>
    </subcellularLocation>
</comment>
<evidence type="ECO:0000256" key="8">
    <source>
        <dbReference type="ARBA" id="ARBA00038057"/>
    </source>
</evidence>
<dbReference type="GO" id="GO:0035329">
    <property type="term" value="P:hippo signaling"/>
    <property type="evidence" value="ECO:0007669"/>
    <property type="project" value="TreeGrafter"/>
</dbReference>
<comment type="similarity">
    <text evidence="8">Belongs to the YAP1 family.</text>
</comment>
<evidence type="ECO:0000259" key="11">
    <source>
        <dbReference type="PROSITE" id="PS50020"/>
    </source>
</evidence>
<accession>A0A1B6MVB7</accession>
<dbReference type="InterPro" id="IPR036020">
    <property type="entry name" value="WW_dom_sf"/>
</dbReference>
<keyword evidence="3" id="KW-0963">Cytoplasm</keyword>
<protein>
    <recommendedName>
        <fullName evidence="11">WW domain-containing protein</fullName>
    </recommendedName>
</protein>
<keyword evidence="4" id="KW-0805">Transcription regulation</keyword>
<dbReference type="SMART" id="SM00456">
    <property type="entry name" value="WW"/>
    <property type="match status" value="1"/>
</dbReference>
<evidence type="ECO:0000313" key="12">
    <source>
        <dbReference type="EMBL" id="JAT39875.1"/>
    </source>
</evidence>
<dbReference type="InterPro" id="IPR051583">
    <property type="entry name" value="YAP1"/>
</dbReference>
<feature type="domain" description="WW" evidence="11">
    <location>
        <begin position="140"/>
        <end position="173"/>
    </location>
</feature>
<dbReference type="GO" id="GO:0045944">
    <property type="term" value="P:positive regulation of transcription by RNA polymerase II"/>
    <property type="evidence" value="ECO:0007669"/>
    <property type="project" value="TreeGrafter"/>
</dbReference>
<dbReference type="Pfam" id="PF15238">
    <property type="entry name" value="TEADIR3"/>
    <property type="match status" value="1"/>
</dbReference>
<evidence type="ECO:0000256" key="10">
    <source>
        <dbReference type="SAM" id="MobiDB-lite"/>
    </source>
</evidence>
<feature type="region of interest" description="Disordered" evidence="10">
    <location>
        <begin position="52"/>
        <end position="129"/>
    </location>
</feature>
<keyword evidence="6" id="KW-0804">Transcription</keyword>
<evidence type="ECO:0000256" key="1">
    <source>
        <dbReference type="ARBA" id="ARBA00004123"/>
    </source>
</evidence>
<dbReference type="GO" id="GO:0003713">
    <property type="term" value="F:transcription coactivator activity"/>
    <property type="evidence" value="ECO:0007669"/>
    <property type="project" value="TreeGrafter"/>
</dbReference>
<dbReference type="GO" id="GO:0005634">
    <property type="term" value="C:nucleus"/>
    <property type="evidence" value="ECO:0007669"/>
    <property type="project" value="UniProtKB-SubCell"/>
</dbReference>
<dbReference type="InterPro" id="IPR053819">
    <property type="entry name" value="TEADIR3_omega_loop"/>
</dbReference>
<reference evidence="12" key="1">
    <citation type="submission" date="2015-11" db="EMBL/GenBank/DDBJ databases">
        <title>De novo transcriptome assembly of four potential Pierce s Disease insect vectors from Arizona vineyards.</title>
        <authorList>
            <person name="Tassone E.E."/>
        </authorList>
    </citation>
    <scope>NUCLEOTIDE SEQUENCE</scope>
</reference>
<evidence type="ECO:0000256" key="9">
    <source>
        <dbReference type="SAM" id="Coils"/>
    </source>
</evidence>
<gene>
    <name evidence="12" type="ORF">g.47527</name>
</gene>
<evidence type="ECO:0000256" key="4">
    <source>
        <dbReference type="ARBA" id="ARBA00023015"/>
    </source>
</evidence>
<keyword evidence="5" id="KW-0010">Activator</keyword>
<dbReference type="Gene3D" id="6.20.430.10">
    <property type="match status" value="1"/>
</dbReference>
<dbReference type="Gene3D" id="2.20.70.10">
    <property type="match status" value="1"/>
</dbReference>
<dbReference type="PANTHER" id="PTHR17616">
    <property type="entry name" value="YES-ASSOCIATED PROTEIN YAP1 FAMILY MEMBER"/>
    <property type="match status" value="1"/>
</dbReference>
<feature type="compositionally biased region" description="Polar residues" evidence="10">
    <location>
        <begin position="194"/>
        <end position="205"/>
    </location>
</feature>
<feature type="compositionally biased region" description="Low complexity" evidence="10">
    <location>
        <begin position="85"/>
        <end position="94"/>
    </location>
</feature>
<evidence type="ECO:0000256" key="2">
    <source>
        <dbReference type="ARBA" id="ARBA00004496"/>
    </source>
</evidence>
<dbReference type="EMBL" id="GEBQ01000102">
    <property type="protein sequence ID" value="JAT39875.1"/>
    <property type="molecule type" value="Transcribed_RNA"/>
</dbReference>
<keyword evidence="9" id="KW-0175">Coiled coil</keyword>
<keyword evidence="7" id="KW-0539">Nucleus</keyword>
<dbReference type="GO" id="GO:0005737">
    <property type="term" value="C:cytoplasm"/>
    <property type="evidence" value="ECO:0007669"/>
    <property type="project" value="UniProtKB-SubCell"/>
</dbReference>